<evidence type="ECO:0008006" key="5">
    <source>
        <dbReference type="Google" id="ProtNLM"/>
    </source>
</evidence>
<sequence>MAREGRPLIRIIIQNFLNSFRPRQIRGDLKGEDYFGNKYYEIPADPSRGKRKPSRWFEPPGKPKDDHGHELTAEWESWLRGRRNDPPTQEELIKNLSIMEMKKRNAALLEEKHKQPQDHAAIKHDQATGRAHFPRYDDEYEIMPGSKPINKKDE</sequence>
<protein>
    <recommendedName>
        <fullName evidence="5">NADH dehydrogenase [ubiquinone] 1 alpha subcomplex assembly factor 2</fullName>
    </recommendedName>
</protein>
<dbReference type="AlphaFoldDB" id="A0A9J6CEI0"/>
<comment type="similarity">
    <text evidence="1">Belongs to the complex I NDUFA12 subunit family.</text>
</comment>
<dbReference type="OrthoDB" id="10255576at2759"/>
<feature type="compositionally biased region" description="Basic and acidic residues" evidence="2">
    <location>
        <begin position="61"/>
        <end position="71"/>
    </location>
</feature>
<evidence type="ECO:0000313" key="4">
    <source>
        <dbReference type="Proteomes" id="UP001107558"/>
    </source>
</evidence>
<dbReference type="GO" id="GO:0005739">
    <property type="term" value="C:mitochondrion"/>
    <property type="evidence" value="ECO:0007669"/>
    <property type="project" value="TreeGrafter"/>
</dbReference>
<feature type="compositionally biased region" description="Basic and acidic residues" evidence="2">
    <location>
        <begin position="111"/>
        <end position="127"/>
    </location>
</feature>
<dbReference type="InterPro" id="IPR052618">
    <property type="entry name" value="ComplexI_NDUFA12"/>
</dbReference>
<gene>
    <name evidence="3" type="ORF">PVAND_009562</name>
</gene>
<dbReference type="InterPro" id="IPR007763">
    <property type="entry name" value="NDUFA12"/>
</dbReference>
<dbReference type="Pfam" id="PF05071">
    <property type="entry name" value="NDUFA12"/>
    <property type="match status" value="1"/>
</dbReference>
<comment type="caution">
    <text evidence="3">The sequence shown here is derived from an EMBL/GenBank/DDBJ whole genome shotgun (WGS) entry which is preliminary data.</text>
</comment>
<proteinExistence type="inferred from homology"/>
<evidence type="ECO:0000313" key="3">
    <source>
        <dbReference type="EMBL" id="KAG5680030.1"/>
    </source>
</evidence>
<organism evidence="3 4">
    <name type="scientific">Polypedilum vanderplanki</name>
    <name type="common">Sleeping chironomid midge</name>
    <dbReference type="NCBI Taxonomy" id="319348"/>
    <lineage>
        <taxon>Eukaryota</taxon>
        <taxon>Metazoa</taxon>
        <taxon>Ecdysozoa</taxon>
        <taxon>Arthropoda</taxon>
        <taxon>Hexapoda</taxon>
        <taxon>Insecta</taxon>
        <taxon>Pterygota</taxon>
        <taxon>Neoptera</taxon>
        <taxon>Endopterygota</taxon>
        <taxon>Diptera</taxon>
        <taxon>Nematocera</taxon>
        <taxon>Chironomoidea</taxon>
        <taxon>Chironomidae</taxon>
        <taxon>Chironominae</taxon>
        <taxon>Polypedilum</taxon>
        <taxon>Polypedilum</taxon>
    </lineage>
</organism>
<keyword evidence="4" id="KW-1185">Reference proteome</keyword>
<evidence type="ECO:0000256" key="2">
    <source>
        <dbReference type="SAM" id="MobiDB-lite"/>
    </source>
</evidence>
<feature type="region of interest" description="Disordered" evidence="2">
    <location>
        <begin position="40"/>
        <end position="71"/>
    </location>
</feature>
<dbReference type="PANTHER" id="PTHR32470">
    <property type="entry name" value="ADH DEHYDROGENASE [UBIQUINONE] 1 ALPHA SUBCOMPLEX ASSEMBLY FACTOR 2"/>
    <property type="match status" value="1"/>
</dbReference>
<dbReference type="PANTHER" id="PTHR32470:SF2">
    <property type="entry name" value="NADH DEHYDROGENASE [UBIQUINONE] 1 ALPHA SUBCOMPLEX ASSEMBLY FACTOR 2"/>
    <property type="match status" value="1"/>
</dbReference>
<evidence type="ECO:0000256" key="1">
    <source>
        <dbReference type="ARBA" id="ARBA00007355"/>
    </source>
</evidence>
<dbReference type="GO" id="GO:0032981">
    <property type="term" value="P:mitochondrial respiratory chain complex I assembly"/>
    <property type="evidence" value="ECO:0007669"/>
    <property type="project" value="TreeGrafter"/>
</dbReference>
<dbReference type="EMBL" id="JADBJN010000001">
    <property type="protein sequence ID" value="KAG5680030.1"/>
    <property type="molecule type" value="Genomic_DNA"/>
</dbReference>
<reference evidence="3" key="1">
    <citation type="submission" date="2021-03" db="EMBL/GenBank/DDBJ databases">
        <title>Chromosome level genome of the anhydrobiotic midge Polypedilum vanderplanki.</title>
        <authorList>
            <person name="Yoshida Y."/>
            <person name="Kikawada T."/>
            <person name="Gusev O."/>
        </authorList>
    </citation>
    <scope>NUCLEOTIDE SEQUENCE</scope>
    <source>
        <strain evidence="3">NIAS01</strain>
        <tissue evidence="3">Whole body or cell culture</tissue>
    </source>
</reference>
<name>A0A9J6CEI0_POLVA</name>
<dbReference type="Proteomes" id="UP001107558">
    <property type="component" value="Chromosome 1"/>
</dbReference>
<dbReference type="GO" id="GO:0045271">
    <property type="term" value="C:respiratory chain complex I"/>
    <property type="evidence" value="ECO:0007669"/>
    <property type="project" value="InterPro"/>
</dbReference>
<feature type="region of interest" description="Disordered" evidence="2">
    <location>
        <begin position="111"/>
        <end position="154"/>
    </location>
</feature>
<accession>A0A9J6CEI0</accession>